<dbReference type="AlphaFoldDB" id="A0A7M7NCP0"/>
<reference evidence="2" key="2">
    <citation type="submission" date="2021-01" db="UniProtKB">
        <authorList>
            <consortium name="EnsemblMetazoa"/>
        </authorList>
    </citation>
    <scope>IDENTIFICATION</scope>
</reference>
<dbReference type="OrthoDB" id="10053045at2759"/>
<sequence>MLPTGPWVDVAVGFLGPLPTGESILVVVDYYSRYYEYAIMKSTTEEKTVKALAEIFGRHGLPVTLYSDNGPQFISEVFAEYMNITGIHHHRVTPKWPQANGEVERQNQSIVKRLRIAQAEGKDWREALLT</sequence>
<dbReference type="InterPro" id="IPR036397">
    <property type="entry name" value="RNaseH_sf"/>
</dbReference>
<dbReference type="Pfam" id="PF00665">
    <property type="entry name" value="rve"/>
    <property type="match status" value="1"/>
</dbReference>
<name>A0A7M7NCP0_STRPU</name>
<accession>A0A7M7NCP0</accession>
<dbReference type="GO" id="GO:0003676">
    <property type="term" value="F:nucleic acid binding"/>
    <property type="evidence" value="ECO:0007669"/>
    <property type="project" value="InterPro"/>
</dbReference>
<dbReference type="InParanoid" id="A0A7M7NCP0"/>
<reference evidence="3" key="1">
    <citation type="submission" date="2015-02" db="EMBL/GenBank/DDBJ databases">
        <title>Genome sequencing for Strongylocentrotus purpuratus.</title>
        <authorList>
            <person name="Murali S."/>
            <person name="Liu Y."/>
            <person name="Vee V."/>
            <person name="English A."/>
            <person name="Wang M."/>
            <person name="Skinner E."/>
            <person name="Han Y."/>
            <person name="Muzny D.M."/>
            <person name="Worley K.C."/>
            <person name="Gibbs R.A."/>
        </authorList>
    </citation>
    <scope>NUCLEOTIDE SEQUENCE</scope>
</reference>
<protein>
    <recommendedName>
        <fullName evidence="1">Integrase catalytic domain-containing protein</fullName>
    </recommendedName>
</protein>
<dbReference type="InterPro" id="IPR012337">
    <property type="entry name" value="RNaseH-like_sf"/>
</dbReference>
<dbReference type="SUPFAM" id="SSF53098">
    <property type="entry name" value="Ribonuclease H-like"/>
    <property type="match status" value="1"/>
</dbReference>
<dbReference type="OMA" id="ERIFHHH"/>
<keyword evidence="3" id="KW-1185">Reference proteome</keyword>
<dbReference type="InterPro" id="IPR001584">
    <property type="entry name" value="Integrase_cat-core"/>
</dbReference>
<dbReference type="GeneID" id="115921271"/>
<dbReference type="GO" id="GO:0015074">
    <property type="term" value="P:DNA integration"/>
    <property type="evidence" value="ECO:0007669"/>
    <property type="project" value="InterPro"/>
</dbReference>
<organism evidence="2 3">
    <name type="scientific">Strongylocentrotus purpuratus</name>
    <name type="common">Purple sea urchin</name>
    <dbReference type="NCBI Taxonomy" id="7668"/>
    <lineage>
        <taxon>Eukaryota</taxon>
        <taxon>Metazoa</taxon>
        <taxon>Echinodermata</taxon>
        <taxon>Eleutherozoa</taxon>
        <taxon>Echinozoa</taxon>
        <taxon>Echinoidea</taxon>
        <taxon>Euechinoidea</taxon>
        <taxon>Echinacea</taxon>
        <taxon>Camarodonta</taxon>
        <taxon>Echinidea</taxon>
        <taxon>Strongylocentrotidae</taxon>
        <taxon>Strongylocentrotus</taxon>
    </lineage>
</organism>
<dbReference type="InterPro" id="IPR050951">
    <property type="entry name" value="Retrovirus_Pol_polyprotein"/>
</dbReference>
<dbReference type="Proteomes" id="UP000007110">
    <property type="component" value="Unassembled WGS sequence"/>
</dbReference>
<evidence type="ECO:0000313" key="2">
    <source>
        <dbReference type="EnsemblMetazoa" id="XP_030834448"/>
    </source>
</evidence>
<proteinExistence type="predicted"/>
<evidence type="ECO:0000259" key="1">
    <source>
        <dbReference type="PROSITE" id="PS50994"/>
    </source>
</evidence>
<dbReference type="EnsemblMetazoa" id="XM_030978588">
    <property type="protein sequence ID" value="XP_030834448"/>
    <property type="gene ID" value="LOC115921271"/>
</dbReference>
<evidence type="ECO:0000313" key="3">
    <source>
        <dbReference type="Proteomes" id="UP000007110"/>
    </source>
</evidence>
<dbReference type="PANTHER" id="PTHR37984:SF11">
    <property type="entry name" value="INTEGRASE CATALYTIC DOMAIN-CONTAINING PROTEIN"/>
    <property type="match status" value="1"/>
</dbReference>
<dbReference type="RefSeq" id="XP_030834448.1">
    <property type="nucleotide sequence ID" value="XM_030978588.1"/>
</dbReference>
<dbReference type="KEGG" id="spu:115921271"/>
<dbReference type="PROSITE" id="PS50994">
    <property type="entry name" value="INTEGRASE"/>
    <property type="match status" value="1"/>
</dbReference>
<feature type="domain" description="Integrase catalytic" evidence="1">
    <location>
        <begin position="1"/>
        <end position="130"/>
    </location>
</feature>
<dbReference type="Gene3D" id="3.30.420.10">
    <property type="entry name" value="Ribonuclease H-like superfamily/Ribonuclease H"/>
    <property type="match status" value="1"/>
</dbReference>
<dbReference type="PANTHER" id="PTHR37984">
    <property type="entry name" value="PROTEIN CBG26694"/>
    <property type="match status" value="1"/>
</dbReference>